<dbReference type="PANTHER" id="PTHR37984:SF5">
    <property type="entry name" value="PROTEIN NYNRIN-LIKE"/>
    <property type="match status" value="1"/>
</dbReference>
<dbReference type="GO" id="GO:0003964">
    <property type="term" value="F:RNA-directed DNA polymerase activity"/>
    <property type="evidence" value="ECO:0007669"/>
    <property type="project" value="UniProtKB-KW"/>
</dbReference>
<name>A0A0R0M7W8_9MICR</name>
<dbReference type="Pfam" id="PF17917">
    <property type="entry name" value="RT_RNaseH"/>
    <property type="match status" value="1"/>
</dbReference>
<dbReference type="Gene3D" id="3.10.20.370">
    <property type="match status" value="1"/>
</dbReference>
<dbReference type="AlphaFoldDB" id="A0A0R0M7W8"/>
<accession>A0A0R0M7W8</accession>
<sequence length="285" mass="33124">MFKFAEIEELVFKQVKEDIQKCKSLNLPDLKDKFIIYTDASSHGIGAALTQEVDGNVVVVQWASRRLLLREANYTVTEKECLSVVWALEKFKYFLGDEIIVHNDHQALKWLLSIKEPQNRLARWVMRLSEFNYRLEYISGRENCIVDILSRGLLRDKKPTGAFGMEMETPHALSEHDKQEIITYAHEITGHAKMEVVMAQLKQYTSLKNMKQDVQQSLQIVSFVGIMTNRNRTLQNIEVGLMVHLRKLGLMLLIRYQKSDSKCRAQNVQGVHNLQKRVKIKNRLH</sequence>
<keyword evidence="6" id="KW-0695">RNA-directed DNA polymerase</keyword>
<evidence type="ECO:0000313" key="8">
    <source>
        <dbReference type="EMBL" id="KRH94443.1"/>
    </source>
</evidence>
<evidence type="ECO:0000259" key="7">
    <source>
        <dbReference type="Pfam" id="PF17917"/>
    </source>
</evidence>
<dbReference type="InterPro" id="IPR050951">
    <property type="entry name" value="Retrovirus_Pol_polyprotein"/>
</dbReference>
<evidence type="ECO:0000256" key="5">
    <source>
        <dbReference type="ARBA" id="ARBA00022801"/>
    </source>
</evidence>
<evidence type="ECO:0000256" key="1">
    <source>
        <dbReference type="ARBA" id="ARBA00022679"/>
    </source>
</evidence>
<dbReference type="VEuPathDB" id="MicrosporidiaDB:M153_256000981"/>
<dbReference type="OrthoDB" id="2194935at2759"/>
<dbReference type="CDD" id="cd09274">
    <property type="entry name" value="RNase_HI_RT_Ty3"/>
    <property type="match status" value="1"/>
</dbReference>
<proteinExistence type="predicted"/>
<dbReference type="EMBL" id="LGUB01000073">
    <property type="protein sequence ID" value="KRH94443.1"/>
    <property type="molecule type" value="Genomic_DNA"/>
</dbReference>
<dbReference type="GO" id="GO:0004519">
    <property type="term" value="F:endonuclease activity"/>
    <property type="evidence" value="ECO:0007669"/>
    <property type="project" value="UniProtKB-KW"/>
</dbReference>
<gene>
    <name evidence="8" type="ORF">M153_256000981</name>
</gene>
<keyword evidence="2" id="KW-0548">Nucleotidyltransferase</keyword>
<reference evidence="8 9" key="1">
    <citation type="submission" date="2015-07" db="EMBL/GenBank/DDBJ databases">
        <title>The genome of Pseudoloma neurophilia, a relevant intracellular parasite of the zebrafish.</title>
        <authorList>
            <person name="Ndikumana S."/>
            <person name="Pelin A."/>
            <person name="Sanders J."/>
            <person name="Corradi N."/>
        </authorList>
    </citation>
    <scope>NUCLEOTIDE SEQUENCE [LARGE SCALE GENOMIC DNA]</scope>
    <source>
        <strain evidence="8 9">MK1</strain>
    </source>
</reference>
<keyword evidence="5" id="KW-0378">Hydrolase</keyword>
<evidence type="ECO:0000256" key="4">
    <source>
        <dbReference type="ARBA" id="ARBA00022759"/>
    </source>
</evidence>
<keyword evidence="4" id="KW-0255">Endonuclease</keyword>
<keyword evidence="1" id="KW-0808">Transferase</keyword>
<evidence type="ECO:0000256" key="3">
    <source>
        <dbReference type="ARBA" id="ARBA00022722"/>
    </source>
</evidence>
<keyword evidence="9" id="KW-1185">Reference proteome</keyword>
<comment type="caution">
    <text evidence="8">The sequence shown here is derived from an EMBL/GenBank/DDBJ whole genome shotgun (WGS) entry which is preliminary data.</text>
</comment>
<dbReference type="GO" id="GO:0016787">
    <property type="term" value="F:hydrolase activity"/>
    <property type="evidence" value="ECO:0007669"/>
    <property type="project" value="UniProtKB-KW"/>
</dbReference>
<dbReference type="Proteomes" id="UP000051530">
    <property type="component" value="Unassembled WGS sequence"/>
</dbReference>
<evidence type="ECO:0000313" key="9">
    <source>
        <dbReference type="Proteomes" id="UP000051530"/>
    </source>
</evidence>
<feature type="domain" description="Reverse transcriptase RNase H-like" evidence="7">
    <location>
        <begin position="29"/>
        <end position="131"/>
    </location>
</feature>
<dbReference type="InterPro" id="IPR043502">
    <property type="entry name" value="DNA/RNA_pol_sf"/>
</dbReference>
<evidence type="ECO:0000256" key="2">
    <source>
        <dbReference type="ARBA" id="ARBA00022695"/>
    </source>
</evidence>
<dbReference type="FunFam" id="3.10.20.370:FF:000001">
    <property type="entry name" value="Retrovirus-related Pol polyprotein from transposon 17.6-like protein"/>
    <property type="match status" value="1"/>
</dbReference>
<protein>
    <submittedName>
        <fullName evidence="8">Pol polyprotein</fullName>
    </submittedName>
</protein>
<dbReference type="SUPFAM" id="SSF56672">
    <property type="entry name" value="DNA/RNA polymerases"/>
    <property type="match status" value="1"/>
</dbReference>
<organism evidence="8 9">
    <name type="scientific">Pseudoloma neurophilia</name>
    <dbReference type="NCBI Taxonomy" id="146866"/>
    <lineage>
        <taxon>Eukaryota</taxon>
        <taxon>Fungi</taxon>
        <taxon>Fungi incertae sedis</taxon>
        <taxon>Microsporidia</taxon>
        <taxon>Pseudoloma</taxon>
    </lineage>
</organism>
<dbReference type="PANTHER" id="PTHR37984">
    <property type="entry name" value="PROTEIN CBG26694"/>
    <property type="match status" value="1"/>
</dbReference>
<dbReference type="InterPro" id="IPR041373">
    <property type="entry name" value="RT_RNaseH"/>
</dbReference>
<evidence type="ECO:0000256" key="6">
    <source>
        <dbReference type="ARBA" id="ARBA00022918"/>
    </source>
</evidence>
<keyword evidence="3" id="KW-0540">Nuclease</keyword>